<sequence length="172" mass="18750">MGDDRALLRREPEPLLVAHGLPLTASYNDRIRPLLNAVDKLRNIKVMKEGILIPTIDVVGDQSSSKSSVLESLTGISLPHGQGICTRVLLIMWLQCRRPADSLELHLGFNGKIMNVDDEDHYSDAFVFLTNEIAGSGEGISNAPLTLVVKKDGVSDLTMVDLPGITRVLVHS</sequence>
<gene>
    <name evidence="2" type="ORF">ACJRO7_010854</name>
</gene>
<dbReference type="InterPro" id="IPR001401">
    <property type="entry name" value="Dynamin_GTPase"/>
</dbReference>
<dbReference type="PANTHER" id="PTHR11566:SF173">
    <property type="entry name" value="DYNAMIN-RELATED PROTEIN 4C"/>
    <property type="match status" value="1"/>
</dbReference>
<dbReference type="EMBL" id="JBJKBG010000002">
    <property type="protein sequence ID" value="KAL3749796.1"/>
    <property type="molecule type" value="Genomic_DNA"/>
</dbReference>
<dbReference type="InterPro" id="IPR030381">
    <property type="entry name" value="G_DYNAMIN_dom"/>
</dbReference>
<dbReference type="PRINTS" id="PR00195">
    <property type="entry name" value="DYNAMIN"/>
</dbReference>
<dbReference type="Proteomes" id="UP001634007">
    <property type="component" value="Unassembled WGS sequence"/>
</dbReference>
<dbReference type="InterPro" id="IPR027417">
    <property type="entry name" value="P-loop_NTPase"/>
</dbReference>
<dbReference type="AlphaFoldDB" id="A0ABD3LIU0"/>
<dbReference type="InterPro" id="IPR045063">
    <property type="entry name" value="Dynamin_N"/>
</dbReference>
<dbReference type="Pfam" id="PF00350">
    <property type="entry name" value="Dynamin_N"/>
    <property type="match status" value="1"/>
</dbReference>
<organism evidence="2 3">
    <name type="scientific">Eucalyptus globulus</name>
    <name type="common">Tasmanian blue gum</name>
    <dbReference type="NCBI Taxonomy" id="34317"/>
    <lineage>
        <taxon>Eukaryota</taxon>
        <taxon>Viridiplantae</taxon>
        <taxon>Streptophyta</taxon>
        <taxon>Embryophyta</taxon>
        <taxon>Tracheophyta</taxon>
        <taxon>Spermatophyta</taxon>
        <taxon>Magnoliopsida</taxon>
        <taxon>eudicotyledons</taxon>
        <taxon>Gunneridae</taxon>
        <taxon>Pentapetalae</taxon>
        <taxon>rosids</taxon>
        <taxon>malvids</taxon>
        <taxon>Myrtales</taxon>
        <taxon>Myrtaceae</taxon>
        <taxon>Myrtoideae</taxon>
        <taxon>Eucalypteae</taxon>
        <taxon>Eucalyptus</taxon>
    </lineage>
</organism>
<evidence type="ECO:0000259" key="1">
    <source>
        <dbReference type="PROSITE" id="PS51718"/>
    </source>
</evidence>
<dbReference type="Gene3D" id="3.40.50.300">
    <property type="entry name" value="P-loop containing nucleotide triphosphate hydrolases"/>
    <property type="match status" value="1"/>
</dbReference>
<proteinExistence type="predicted"/>
<feature type="domain" description="Dynamin-type G" evidence="1">
    <location>
        <begin position="50"/>
        <end position="172"/>
    </location>
</feature>
<reference evidence="2 3" key="1">
    <citation type="submission" date="2024-11" db="EMBL/GenBank/DDBJ databases">
        <title>Chromosome-level genome assembly of Eucalyptus globulus Labill. provides insights into its genome evolution.</title>
        <authorList>
            <person name="Li X."/>
        </authorList>
    </citation>
    <scope>NUCLEOTIDE SEQUENCE [LARGE SCALE GENOMIC DNA]</scope>
    <source>
        <strain evidence="2">CL2024</strain>
        <tissue evidence="2">Fresh tender leaves</tissue>
    </source>
</reference>
<dbReference type="SMART" id="SM00053">
    <property type="entry name" value="DYNc"/>
    <property type="match status" value="1"/>
</dbReference>
<accession>A0ABD3LIU0</accession>
<evidence type="ECO:0000313" key="3">
    <source>
        <dbReference type="Proteomes" id="UP001634007"/>
    </source>
</evidence>
<dbReference type="PANTHER" id="PTHR11566">
    <property type="entry name" value="DYNAMIN"/>
    <property type="match status" value="1"/>
</dbReference>
<dbReference type="PROSITE" id="PS51718">
    <property type="entry name" value="G_DYNAMIN_2"/>
    <property type="match status" value="1"/>
</dbReference>
<name>A0ABD3LIU0_EUCGL</name>
<evidence type="ECO:0000313" key="2">
    <source>
        <dbReference type="EMBL" id="KAL3749796.1"/>
    </source>
</evidence>
<keyword evidence="3" id="KW-1185">Reference proteome</keyword>
<protein>
    <recommendedName>
        <fullName evidence="1">Dynamin-type G domain-containing protein</fullName>
    </recommendedName>
</protein>
<comment type="caution">
    <text evidence="2">The sequence shown here is derived from an EMBL/GenBank/DDBJ whole genome shotgun (WGS) entry which is preliminary data.</text>
</comment>
<dbReference type="SUPFAM" id="SSF52540">
    <property type="entry name" value="P-loop containing nucleoside triphosphate hydrolases"/>
    <property type="match status" value="1"/>
</dbReference>
<dbReference type="GO" id="GO:0005737">
    <property type="term" value="C:cytoplasm"/>
    <property type="evidence" value="ECO:0007669"/>
    <property type="project" value="UniProtKB-ARBA"/>
</dbReference>
<dbReference type="InterPro" id="IPR022812">
    <property type="entry name" value="Dynamin"/>
</dbReference>